<evidence type="ECO:0000259" key="2">
    <source>
        <dbReference type="Pfam" id="PF15072"/>
    </source>
</evidence>
<dbReference type="GeneTree" id="ENSGT00400000022305"/>
<dbReference type="Ensembl" id="ENSLLET00000044034.1">
    <property type="protein sequence ID" value="ENSLLEP00000042340.1"/>
    <property type="gene ID" value="ENSLLEG00000026936.1"/>
</dbReference>
<dbReference type="Proteomes" id="UP000694569">
    <property type="component" value="Unplaced"/>
</dbReference>
<dbReference type="PANTHER" id="PTHR14523">
    <property type="entry name" value="UNCHARACTERIZED PROTEIN C17ORF53 HOMOLOG"/>
    <property type="match status" value="1"/>
</dbReference>
<proteinExistence type="predicted"/>
<dbReference type="OrthoDB" id="21443at2759"/>
<reference evidence="3" key="1">
    <citation type="submission" date="2025-08" db="UniProtKB">
        <authorList>
            <consortium name="Ensembl"/>
        </authorList>
    </citation>
    <scope>IDENTIFICATION</scope>
</reference>
<feature type="region of interest" description="Disordered" evidence="1">
    <location>
        <begin position="497"/>
        <end position="528"/>
    </location>
</feature>
<dbReference type="GO" id="GO:0000725">
    <property type="term" value="P:recombinational repair"/>
    <property type="evidence" value="ECO:0007669"/>
    <property type="project" value="InterPro"/>
</dbReference>
<name>A0A8C5QWQ9_9ANUR</name>
<evidence type="ECO:0000256" key="1">
    <source>
        <dbReference type="SAM" id="MobiDB-lite"/>
    </source>
</evidence>
<evidence type="ECO:0000313" key="3">
    <source>
        <dbReference type="Ensembl" id="ENSLLEP00000042340.1"/>
    </source>
</evidence>
<sequence>MAVGYQNLFSLDSEDFDDEEFLSVLEDSESTTSAPGTSSNLRFLRPISHNTGVAAVEFRGGSLQPAPVSVPTVPSFAQDVDDEELLSMCSELEEVTARYDQDSGSRSNSDVHAGLSSSSSPNVSTTKHLRPTVNAPLQGPGPCFQALPQPSDSNRFCNLSSSPVVLQDCSGIGGSTHSLSSKPTAKRPCLRSITEASPRAPAAMHPPPQLRFGHSATHFNPKVQTASTLQNMNVLAWQNASPVKHVLGTPQMSRSNFSSPCLISPNTHQTPVVTNHLVQLVTAANKTPRRLSWDTASPKERRFPGPAGLLPQQVSGSMLEEIMVSTPHTPNHGARSKLCTKEVGTSQQSVEEDFVKGPWATMKAELSLDENDPNCFLRTYSVIMVLRKAALKQLQKSKVPNMAVALKSLNPANGDASAVFRDPTGEIQGTIHHLLLEERESELKAGSVLLLKQVGVFSPSRRNHYLNVTPSNIVKIYPPGENTSTRLPIPAASDAKEDLNANHTPTPPLPQCSSSSTEKKAHQISNPIDWDTDDLDALFWDMSEDTGD</sequence>
<organism evidence="3 4">
    <name type="scientific">Leptobrachium leishanense</name>
    <name type="common">Leishan spiny toad</name>
    <dbReference type="NCBI Taxonomy" id="445787"/>
    <lineage>
        <taxon>Eukaryota</taxon>
        <taxon>Metazoa</taxon>
        <taxon>Chordata</taxon>
        <taxon>Craniata</taxon>
        <taxon>Vertebrata</taxon>
        <taxon>Euteleostomi</taxon>
        <taxon>Amphibia</taxon>
        <taxon>Batrachia</taxon>
        <taxon>Anura</taxon>
        <taxon>Pelobatoidea</taxon>
        <taxon>Megophryidae</taxon>
        <taxon>Leptobrachium</taxon>
    </lineage>
</organism>
<reference evidence="3" key="2">
    <citation type="submission" date="2025-09" db="UniProtKB">
        <authorList>
            <consortium name="Ensembl"/>
        </authorList>
    </citation>
    <scope>IDENTIFICATION</scope>
</reference>
<feature type="region of interest" description="Disordered" evidence="1">
    <location>
        <begin position="97"/>
        <end position="147"/>
    </location>
</feature>
<protein>
    <submittedName>
        <fullName evidence="3">Homologous recombination factor with OB-fold</fullName>
    </submittedName>
</protein>
<gene>
    <name evidence="3" type="primary">HROB</name>
</gene>
<dbReference type="Pfam" id="PF15072">
    <property type="entry name" value="HROB"/>
    <property type="match status" value="1"/>
</dbReference>
<accession>A0A8C5QWQ9</accession>
<evidence type="ECO:0000313" key="4">
    <source>
        <dbReference type="Proteomes" id="UP000694569"/>
    </source>
</evidence>
<keyword evidence="4" id="KW-1185">Reference proteome</keyword>
<dbReference type="AlphaFoldDB" id="A0A8C5QWQ9"/>
<dbReference type="PANTHER" id="PTHR14523:SF1">
    <property type="entry name" value="HOMOLOGOUS RECOMBINATION OB-FOLD PROTEIN"/>
    <property type="match status" value="1"/>
</dbReference>
<feature type="domain" description="Homologous recombination OB-fold protein OB-fold" evidence="2">
    <location>
        <begin position="398"/>
        <end position="479"/>
    </location>
</feature>
<dbReference type="InterPro" id="IPR028045">
    <property type="entry name" value="HROB"/>
</dbReference>
<dbReference type="InterPro" id="IPR058570">
    <property type="entry name" value="HROB_OB"/>
</dbReference>